<accession>A0AAV4Q6U6</accession>
<protein>
    <submittedName>
        <fullName evidence="1">Uncharacterized protein</fullName>
    </submittedName>
</protein>
<dbReference type="AlphaFoldDB" id="A0AAV4Q6U6"/>
<proteinExistence type="predicted"/>
<sequence length="122" mass="13828">MKCPVVSKGHTHGGGCLFEKRDVSKKWLFQHAVPVTPPNNALHLLSTLPERDSLLNALGGPVWVAFNHSKLDRVALMGRREESVQPTQSRDYWLPGGWDICIHTPFAFFRSFLDFSFGFFDL</sequence>
<dbReference type="EMBL" id="BPLR01005815">
    <property type="protein sequence ID" value="GIY05190.1"/>
    <property type="molecule type" value="Genomic_DNA"/>
</dbReference>
<reference evidence="1 2" key="1">
    <citation type="submission" date="2021-06" db="EMBL/GenBank/DDBJ databases">
        <title>Caerostris extrusa draft genome.</title>
        <authorList>
            <person name="Kono N."/>
            <person name="Arakawa K."/>
        </authorList>
    </citation>
    <scope>NUCLEOTIDE SEQUENCE [LARGE SCALE GENOMIC DNA]</scope>
</reference>
<evidence type="ECO:0000313" key="2">
    <source>
        <dbReference type="Proteomes" id="UP001054945"/>
    </source>
</evidence>
<organism evidence="1 2">
    <name type="scientific">Caerostris extrusa</name>
    <name type="common">Bark spider</name>
    <name type="synonym">Caerostris bankana</name>
    <dbReference type="NCBI Taxonomy" id="172846"/>
    <lineage>
        <taxon>Eukaryota</taxon>
        <taxon>Metazoa</taxon>
        <taxon>Ecdysozoa</taxon>
        <taxon>Arthropoda</taxon>
        <taxon>Chelicerata</taxon>
        <taxon>Arachnida</taxon>
        <taxon>Araneae</taxon>
        <taxon>Araneomorphae</taxon>
        <taxon>Entelegynae</taxon>
        <taxon>Araneoidea</taxon>
        <taxon>Araneidae</taxon>
        <taxon>Caerostris</taxon>
    </lineage>
</organism>
<keyword evidence="2" id="KW-1185">Reference proteome</keyword>
<evidence type="ECO:0000313" key="1">
    <source>
        <dbReference type="EMBL" id="GIY05190.1"/>
    </source>
</evidence>
<gene>
    <name evidence="1" type="ORF">CEXT_287631</name>
</gene>
<name>A0AAV4Q6U6_CAEEX</name>
<comment type="caution">
    <text evidence="1">The sequence shown here is derived from an EMBL/GenBank/DDBJ whole genome shotgun (WGS) entry which is preliminary data.</text>
</comment>
<dbReference type="Proteomes" id="UP001054945">
    <property type="component" value="Unassembled WGS sequence"/>
</dbReference>